<name>A0AAJ4MN34_9BURK</name>
<reference evidence="2 3" key="1">
    <citation type="submission" date="2021-03" db="EMBL/GenBank/DDBJ databases">
        <title>Draft genome sequence of Janthinobacterium sp. strain PLB02 isolated from infected primmorphs (Lubomirskia baicalensis).</title>
        <authorList>
            <person name="Chernogor L.I."/>
            <person name="Belikov S.I."/>
            <person name="Petrushin I.S."/>
        </authorList>
    </citation>
    <scope>NUCLEOTIDE SEQUENCE [LARGE SCALE GENOMIC DNA]</scope>
    <source>
        <strain evidence="2 3">PLB02</strain>
    </source>
</reference>
<dbReference type="Gene3D" id="3.30.110.170">
    <property type="entry name" value="Protein of unknown function (DUF541), domain 1"/>
    <property type="match status" value="1"/>
</dbReference>
<accession>A0AAJ4MN34</accession>
<protein>
    <submittedName>
        <fullName evidence="2">SIMPL domain-containing protein</fullName>
    </submittedName>
</protein>
<feature type="signal peptide" evidence="1">
    <location>
        <begin position="1"/>
        <end position="20"/>
    </location>
</feature>
<dbReference type="Pfam" id="PF04402">
    <property type="entry name" value="SIMPL"/>
    <property type="match status" value="1"/>
</dbReference>
<evidence type="ECO:0000313" key="2">
    <source>
        <dbReference type="EMBL" id="QSX93937.1"/>
    </source>
</evidence>
<dbReference type="InterPro" id="IPR007497">
    <property type="entry name" value="SIMPL/DUF541"/>
</dbReference>
<dbReference type="AlphaFoldDB" id="A0AAJ4MN34"/>
<dbReference type="EMBL" id="CP071520">
    <property type="protein sequence ID" value="QSX93937.1"/>
    <property type="molecule type" value="Genomic_DNA"/>
</dbReference>
<dbReference type="InterPro" id="IPR052022">
    <property type="entry name" value="26kDa_periplasmic_antigen"/>
</dbReference>
<proteinExistence type="predicted"/>
<keyword evidence="1" id="KW-0732">Signal</keyword>
<evidence type="ECO:0000256" key="1">
    <source>
        <dbReference type="SAM" id="SignalP"/>
    </source>
</evidence>
<evidence type="ECO:0000313" key="3">
    <source>
        <dbReference type="Proteomes" id="UP000662821"/>
    </source>
</evidence>
<dbReference type="GO" id="GO:0006974">
    <property type="term" value="P:DNA damage response"/>
    <property type="evidence" value="ECO:0007669"/>
    <property type="project" value="TreeGrafter"/>
</dbReference>
<dbReference type="RefSeq" id="WP_099393454.1">
    <property type="nucleotide sequence ID" value="NZ_CP071520.1"/>
</dbReference>
<dbReference type="Gene3D" id="3.30.70.2970">
    <property type="entry name" value="Protein of unknown function (DUF541), domain 2"/>
    <property type="match status" value="1"/>
</dbReference>
<feature type="chain" id="PRO_5042516014" evidence="1">
    <location>
        <begin position="21"/>
        <end position="239"/>
    </location>
</feature>
<dbReference type="PANTHER" id="PTHR34387">
    <property type="entry name" value="SLR1258 PROTEIN"/>
    <property type="match status" value="1"/>
</dbReference>
<sequence length="239" mass="25965">MKRTLLLVVGLFNLNMAAQASSLPDYPFIFQTGTAQVEVPPDMAVMEITVASRGADAAKTLGVVNAGAAEVFQLLGKVKIAQADIQASEIMRTLDYSGREKRDSPPMYVINRNLRVWVRDLAAWTPLVSELAAMKNITRMDTEFKTSAHDALVAELDLKAARDAETKAARIAKSFNRKIASVMAISEVSFQSIERALMRSGNEGFAPPPFIPPTEPSSAVRAPGSIALEKSVNVLFKLE</sequence>
<organism evidence="2 3">
    <name type="scientific">Janthinobacterium lividum</name>
    <dbReference type="NCBI Taxonomy" id="29581"/>
    <lineage>
        <taxon>Bacteria</taxon>
        <taxon>Pseudomonadati</taxon>
        <taxon>Pseudomonadota</taxon>
        <taxon>Betaproteobacteria</taxon>
        <taxon>Burkholderiales</taxon>
        <taxon>Oxalobacteraceae</taxon>
        <taxon>Janthinobacterium</taxon>
    </lineage>
</organism>
<gene>
    <name evidence="2" type="ORF">J3P46_14225</name>
</gene>
<dbReference type="Proteomes" id="UP000662821">
    <property type="component" value="Chromosome"/>
</dbReference>
<dbReference type="PANTHER" id="PTHR34387:SF1">
    <property type="entry name" value="PERIPLASMIC IMMUNOGENIC PROTEIN"/>
    <property type="match status" value="1"/>
</dbReference>